<dbReference type="Proteomes" id="UP000295781">
    <property type="component" value="Chromosome"/>
</dbReference>
<dbReference type="AlphaFoldDB" id="A0A4P2Q4J5"/>
<dbReference type="Gene3D" id="1.20.58.220">
    <property type="entry name" value="Phosphate transport system protein phou homolog 2, domain 2"/>
    <property type="match status" value="1"/>
</dbReference>
<dbReference type="InterPro" id="IPR018445">
    <property type="entry name" value="Put_Phosphate_transp_reg"/>
</dbReference>
<evidence type="ECO:0000256" key="1">
    <source>
        <dbReference type="ARBA" id="ARBA00008591"/>
    </source>
</evidence>
<dbReference type="EMBL" id="CP012670">
    <property type="protein sequence ID" value="AUX24091.1"/>
    <property type="molecule type" value="Genomic_DNA"/>
</dbReference>
<organism evidence="2 3">
    <name type="scientific">Sorangium cellulosum</name>
    <name type="common">Polyangium cellulosum</name>
    <dbReference type="NCBI Taxonomy" id="56"/>
    <lineage>
        <taxon>Bacteria</taxon>
        <taxon>Pseudomonadati</taxon>
        <taxon>Myxococcota</taxon>
        <taxon>Polyangia</taxon>
        <taxon>Polyangiales</taxon>
        <taxon>Polyangiaceae</taxon>
        <taxon>Sorangium</taxon>
    </lineage>
</organism>
<accession>A0A4P2Q4J5</accession>
<evidence type="ECO:0000313" key="2">
    <source>
        <dbReference type="EMBL" id="AUX24091.1"/>
    </source>
</evidence>
<dbReference type="InterPro" id="IPR038078">
    <property type="entry name" value="PhoU-like_sf"/>
</dbReference>
<dbReference type="PANTHER" id="PTHR37298">
    <property type="entry name" value="UPF0111 PROTEIN YKAA"/>
    <property type="match status" value="1"/>
</dbReference>
<gene>
    <name evidence="2" type="ORF">SOCEGT47_046240</name>
</gene>
<name>A0A4P2Q4J5_SORCE</name>
<dbReference type="PANTHER" id="PTHR37298:SF1">
    <property type="entry name" value="UPF0111 PROTEIN YKAA"/>
    <property type="match status" value="1"/>
</dbReference>
<protein>
    <submittedName>
        <fullName evidence="2">Phosphate transport regulator</fullName>
    </submittedName>
</protein>
<dbReference type="InterPro" id="IPR052912">
    <property type="entry name" value="UPF0111_domain"/>
</dbReference>
<proteinExistence type="inferred from homology"/>
<reference evidence="2 3" key="1">
    <citation type="submission" date="2015-09" db="EMBL/GenBank/DDBJ databases">
        <title>Sorangium comparison.</title>
        <authorList>
            <person name="Zaburannyi N."/>
            <person name="Bunk B."/>
            <person name="Overmann J."/>
            <person name="Mueller R."/>
        </authorList>
    </citation>
    <scope>NUCLEOTIDE SEQUENCE [LARGE SCALE GENOMIC DNA]</scope>
    <source>
        <strain evidence="2 3">So ceGT47</strain>
    </source>
</reference>
<sequence length="234" mass="26140">MTHVCDHARGVFVCLLALTYPATPRYDRAMGLTQDSFFFDALSEHAQKSVTASKLLLDMLDRPQDAPGIARQIKELEHEGDRITHRCLAALHKTWITPLDREEIHALIARLDDVLDCIEAASERIVLFEIESAMPGARLLAESLVAGCTALSSATGLLRNMKDRDRLLALCVEINQHENAADTHYREALAALFKQGNDPLLVLKWRDIYDQLEDASDRCEDVANIIEGVVLEHA</sequence>
<dbReference type="Pfam" id="PF01865">
    <property type="entry name" value="PhoU_div"/>
    <property type="match status" value="1"/>
</dbReference>
<comment type="similarity">
    <text evidence="1">Belongs to the UPF0111 family.</text>
</comment>
<evidence type="ECO:0000313" key="3">
    <source>
        <dbReference type="Proteomes" id="UP000295781"/>
    </source>
</evidence>